<dbReference type="GO" id="GO:0006865">
    <property type="term" value="P:amino acid transport"/>
    <property type="evidence" value="ECO:0007669"/>
    <property type="project" value="UniProtKB-KW"/>
</dbReference>
<evidence type="ECO:0000256" key="7">
    <source>
        <dbReference type="ARBA" id="ARBA00023136"/>
    </source>
</evidence>
<evidence type="ECO:0000256" key="6">
    <source>
        <dbReference type="ARBA" id="ARBA00022989"/>
    </source>
</evidence>
<dbReference type="SUPFAM" id="SSF161098">
    <property type="entry name" value="MetI-like"/>
    <property type="match status" value="1"/>
</dbReference>
<name>A0A168M0L4_9CLOT</name>
<dbReference type="PANTHER" id="PTHR30614:SF0">
    <property type="entry name" value="L-CYSTINE TRANSPORT SYSTEM PERMEASE PROTEIN TCYL"/>
    <property type="match status" value="1"/>
</dbReference>
<comment type="caution">
    <text evidence="10">The sequence shown here is derived from an EMBL/GenBank/DDBJ whole genome shotgun (WGS) entry which is preliminary data.</text>
</comment>
<dbReference type="Proteomes" id="UP000077407">
    <property type="component" value="Unassembled WGS sequence"/>
</dbReference>
<feature type="transmembrane region" description="Helical" evidence="8">
    <location>
        <begin position="204"/>
        <end position="222"/>
    </location>
</feature>
<evidence type="ECO:0000256" key="5">
    <source>
        <dbReference type="ARBA" id="ARBA00022970"/>
    </source>
</evidence>
<dbReference type="NCBIfam" id="TIGR01726">
    <property type="entry name" value="HEQRo_perm_3TM"/>
    <property type="match status" value="1"/>
</dbReference>
<organism evidence="10 11">
    <name type="scientific">Clostridium ljungdahlii</name>
    <dbReference type="NCBI Taxonomy" id="1538"/>
    <lineage>
        <taxon>Bacteria</taxon>
        <taxon>Bacillati</taxon>
        <taxon>Bacillota</taxon>
        <taxon>Clostridia</taxon>
        <taxon>Eubacteriales</taxon>
        <taxon>Clostridiaceae</taxon>
        <taxon>Clostridium</taxon>
    </lineage>
</organism>
<proteinExistence type="inferred from homology"/>
<dbReference type="PANTHER" id="PTHR30614">
    <property type="entry name" value="MEMBRANE COMPONENT OF AMINO ACID ABC TRANSPORTER"/>
    <property type="match status" value="1"/>
</dbReference>
<dbReference type="GO" id="GO:0043190">
    <property type="term" value="C:ATP-binding cassette (ABC) transporter complex"/>
    <property type="evidence" value="ECO:0007669"/>
    <property type="project" value="InterPro"/>
</dbReference>
<dbReference type="InterPro" id="IPR000515">
    <property type="entry name" value="MetI-like"/>
</dbReference>
<sequence>MERIFKSEIIYESFIKLLPSLNVTLLITVVSILIGMILGLIIALLRIKKIPIFYQLATIYVSFMRGTPLLVQLFLSFYGIPLLLELLNAKYHLNLSVNNIPTLVFVFVAFSLNEAAYNSEAIRAAILSVDKKDIDAAYSLGMNNGQLMRRVIIPQAMIVAIPNLGNSLVSLVKSTSLAFTIGVLDVTGATKVIAGSNMHFFETYIAAALIYWIVCIIIEVALKRLESKFNILEKGVDTSV</sequence>
<protein>
    <submittedName>
        <fullName evidence="10">L-cystine transport system permease protein TcyL</fullName>
    </submittedName>
</protein>
<keyword evidence="6 8" id="KW-1133">Transmembrane helix</keyword>
<evidence type="ECO:0000256" key="2">
    <source>
        <dbReference type="ARBA" id="ARBA00022448"/>
    </source>
</evidence>
<comment type="subcellular location">
    <subcellularLocation>
        <location evidence="1 8">Cell membrane</location>
        <topology evidence="1 8">Multi-pass membrane protein</topology>
    </subcellularLocation>
</comment>
<keyword evidence="3" id="KW-1003">Cell membrane</keyword>
<comment type="similarity">
    <text evidence="8">Belongs to the binding-protein-dependent transport system permease family.</text>
</comment>
<keyword evidence="7 8" id="KW-0472">Membrane</keyword>
<dbReference type="CDD" id="cd06261">
    <property type="entry name" value="TM_PBP2"/>
    <property type="match status" value="1"/>
</dbReference>
<feature type="domain" description="ABC transmembrane type-1" evidence="9">
    <location>
        <begin position="21"/>
        <end position="222"/>
    </location>
</feature>
<feature type="transmembrane region" description="Helical" evidence="8">
    <location>
        <begin position="23"/>
        <end position="45"/>
    </location>
</feature>
<dbReference type="PATRIC" id="fig|1538.10.peg.3100"/>
<dbReference type="InterPro" id="IPR035906">
    <property type="entry name" value="MetI-like_sf"/>
</dbReference>
<gene>
    <name evidence="10" type="primary">tcyL</name>
    <name evidence="10" type="ORF">WY13_03078</name>
</gene>
<evidence type="ECO:0000256" key="1">
    <source>
        <dbReference type="ARBA" id="ARBA00004651"/>
    </source>
</evidence>
<dbReference type="InterPro" id="IPR010065">
    <property type="entry name" value="AA_ABC_transptr_permease_3TM"/>
</dbReference>
<keyword evidence="4 8" id="KW-0812">Transmembrane</keyword>
<evidence type="ECO:0000313" key="11">
    <source>
        <dbReference type="Proteomes" id="UP000077407"/>
    </source>
</evidence>
<dbReference type="EMBL" id="LITT01000046">
    <property type="protein sequence ID" value="OAA83949.1"/>
    <property type="molecule type" value="Genomic_DNA"/>
</dbReference>
<keyword evidence="2 8" id="KW-0813">Transport</keyword>
<accession>A0A168M0L4</accession>
<dbReference type="Pfam" id="PF00528">
    <property type="entry name" value="BPD_transp_1"/>
    <property type="match status" value="1"/>
</dbReference>
<feature type="transmembrane region" description="Helical" evidence="8">
    <location>
        <begin position="100"/>
        <end position="117"/>
    </location>
</feature>
<evidence type="ECO:0000256" key="3">
    <source>
        <dbReference type="ARBA" id="ARBA00022475"/>
    </source>
</evidence>
<evidence type="ECO:0000256" key="4">
    <source>
        <dbReference type="ARBA" id="ARBA00022692"/>
    </source>
</evidence>
<evidence type="ECO:0000313" key="10">
    <source>
        <dbReference type="EMBL" id="OAA83949.1"/>
    </source>
</evidence>
<dbReference type="AlphaFoldDB" id="A0A168M0L4"/>
<feature type="transmembrane region" description="Helical" evidence="8">
    <location>
        <begin position="57"/>
        <end position="80"/>
    </location>
</feature>
<feature type="transmembrane region" description="Helical" evidence="8">
    <location>
        <begin position="156"/>
        <end position="184"/>
    </location>
</feature>
<dbReference type="RefSeq" id="WP_063556403.1">
    <property type="nucleotide sequence ID" value="NZ_LITT01000046.1"/>
</dbReference>
<reference evidence="10 11" key="1">
    <citation type="journal article" date="2015" name="Biotechnol. Bioeng.">
        <title>Genome sequence and phenotypic characterization of Caulobacter segnis.</title>
        <authorList>
            <person name="Patel S."/>
            <person name="Fletcher B."/>
            <person name="Scott D.C."/>
            <person name="Ely B."/>
        </authorList>
    </citation>
    <scope>NUCLEOTIDE SEQUENCE [LARGE SCALE GENOMIC DNA]</scope>
    <source>
        <strain evidence="10 11">ERI-2</strain>
    </source>
</reference>
<dbReference type="OrthoDB" id="9787841at2"/>
<evidence type="ECO:0000259" key="9">
    <source>
        <dbReference type="PROSITE" id="PS50928"/>
    </source>
</evidence>
<dbReference type="PROSITE" id="PS50928">
    <property type="entry name" value="ABC_TM1"/>
    <property type="match status" value="1"/>
</dbReference>
<evidence type="ECO:0000256" key="8">
    <source>
        <dbReference type="RuleBase" id="RU363032"/>
    </source>
</evidence>
<dbReference type="Gene3D" id="1.10.3720.10">
    <property type="entry name" value="MetI-like"/>
    <property type="match status" value="1"/>
</dbReference>
<keyword evidence="5" id="KW-0029">Amino-acid transport</keyword>
<dbReference type="GO" id="GO:0022857">
    <property type="term" value="F:transmembrane transporter activity"/>
    <property type="evidence" value="ECO:0007669"/>
    <property type="project" value="InterPro"/>
</dbReference>
<dbReference type="InterPro" id="IPR043429">
    <property type="entry name" value="ArtM/GltK/GlnP/TcyL/YhdX-like"/>
</dbReference>